<gene>
    <name evidence="8" type="ORF">PflSS101_1472</name>
</gene>
<dbReference type="SUPFAM" id="SSF52172">
    <property type="entry name" value="CheY-like"/>
    <property type="match status" value="1"/>
</dbReference>
<name>I4KBQ6_9PSED</name>
<dbReference type="CDD" id="cd17535">
    <property type="entry name" value="REC_NarL-like"/>
    <property type="match status" value="1"/>
</dbReference>
<dbReference type="Pfam" id="PF00196">
    <property type="entry name" value="GerE"/>
    <property type="match status" value="1"/>
</dbReference>
<dbReference type="PANTHER" id="PTHR43214:SF41">
    <property type="entry name" value="NITRATE_NITRITE RESPONSE REGULATOR PROTEIN NARP"/>
    <property type="match status" value="1"/>
</dbReference>
<evidence type="ECO:0000259" key="6">
    <source>
        <dbReference type="PROSITE" id="PS50043"/>
    </source>
</evidence>
<keyword evidence="3 8" id="KW-0238">DNA-binding</keyword>
<evidence type="ECO:0000256" key="3">
    <source>
        <dbReference type="ARBA" id="ARBA00023125"/>
    </source>
</evidence>
<dbReference type="EMBL" id="AHPN01000001">
    <property type="protein sequence ID" value="EIK62146.1"/>
    <property type="molecule type" value="Genomic_DNA"/>
</dbReference>
<keyword evidence="4" id="KW-0804">Transcription</keyword>
<dbReference type="CDD" id="cd06170">
    <property type="entry name" value="LuxR_C_like"/>
    <property type="match status" value="1"/>
</dbReference>
<evidence type="ECO:0000313" key="8">
    <source>
        <dbReference type="EMBL" id="EIK62146.1"/>
    </source>
</evidence>
<evidence type="ECO:0000256" key="2">
    <source>
        <dbReference type="ARBA" id="ARBA00023015"/>
    </source>
</evidence>
<dbReference type="PROSITE" id="PS00622">
    <property type="entry name" value="HTH_LUXR_1"/>
    <property type="match status" value="1"/>
</dbReference>
<feature type="domain" description="HTH luxR-type" evidence="6">
    <location>
        <begin position="163"/>
        <end position="228"/>
    </location>
</feature>
<accession>I4KBQ6</accession>
<dbReference type="PRINTS" id="PR00038">
    <property type="entry name" value="HTHLUXR"/>
</dbReference>
<protein>
    <submittedName>
        <fullName evidence="8">DNA-binding response regulator, LuxR family</fullName>
    </submittedName>
</protein>
<dbReference type="InterPro" id="IPR058245">
    <property type="entry name" value="NreC/VraR/RcsB-like_REC"/>
</dbReference>
<organism evidence="8 9">
    <name type="scientific">Pseudomonas lactis</name>
    <dbReference type="NCBI Taxonomy" id="1615674"/>
    <lineage>
        <taxon>Bacteria</taxon>
        <taxon>Pseudomonadati</taxon>
        <taxon>Pseudomonadota</taxon>
        <taxon>Gammaproteobacteria</taxon>
        <taxon>Pseudomonadales</taxon>
        <taxon>Pseudomonadaceae</taxon>
        <taxon>Pseudomonas</taxon>
    </lineage>
</organism>
<dbReference type="InterPro" id="IPR011006">
    <property type="entry name" value="CheY-like_superfamily"/>
</dbReference>
<dbReference type="SMART" id="SM00448">
    <property type="entry name" value="REC"/>
    <property type="match status" value="1"/>
</dbReference>
<dbReference type="GO" id="GO:0003677">
    <property type="term" value="F:DNA binding"/>
    <property type="evidence" value="ECO:0007669"/>
    <property type="project" value="UniProtKB-KW"/>
</dbReference>
<dbReference type="AlphaFoldDB" id="I4KBQ6"/>
<dbReference type="PROSITE" id="PS50110">
    <property type="entry name" value="RESPONSE_REGULATORY"/>
    <property type="match status" value="1"/>
</dbReference>
<dbReference type="Gene3D" id="3.40.50.2300">
    <property type="match status" value="1"/>
</dbReference>
<dbReference type="Proteomes" id="UP000003213">
    <property type="component" value="Chromosome"/>
</dbReference>
<reference evidence="8 9" key="1">
    <citation type="journal article" date="2012" name="PLoS Genet.">
        <title>Comparative Genomics of Plant-Associated Pseudomonas spp.: Insights into Diversity and Inheritance of Traits Involved in Multitrophic Interactions.</title>
        <authorList>
            <person name="Loper J.E."/>
            <person name="Hassan K.A."/>
            <person name="Mavrodi D.V."/>
            <person name="Davis E.W.II."/>
            <person name="Lim C.K."/>
            <person name="Shaffer B.T."/>
            <person name="Elbourne L.D."/>
            <person name="Stockwell V.O."/>
            <person name="Hartney S.L."/>
            <person name="Breakwell K."/>
            <person name="Henkels M.D."/>
            <person name="Tetu S.G."/>
            <person name="Rangel L.I."/>
            <person name="Kidarsa T.A."/>
            <person name="Wilson N.L."/>
            <person name="van de Mortel J.E."/>
            <person name="Song C."/>
            <person name="Blumhagen R."/>
            <person name="Radune D."/>
            <person name="Hostetler J.B."/>
            <person name="Brinkac L.M."/>
            <person name="Durkin A.S."/>
            <person name="Kluepfel D.A."/>
            <person name="Wechter W.P."/>
            <person name="Anderson A.J."/>
            <person name="Kim Y.C."/>
            <person name="Pierson L.S.III."/>
            <person name="Pierson E.A."/>
            <person name="Lindow S.E."/>
            <person name="Kobayashi D.Y."/>
            <person name="Raaijmakers J.M."/>
            <person name="Weller D.M."/>
            <person name="Thomashow L.S."/>
            <person name="Allen A.E."/>
            <person name="Paulsen I.T."/>
        </authorList>
    </citation>
    <scope>NUCLEOTIDE SEQUENCE [LARGE SCALE GENOMIC DNA]</scope>
    <source>
        <strain evidence="8 9">SS101</strain>
    </source>
</reference>
<dbReference type="GO" id="GO:0006355">
    <property type="term" value="P:regulation of DNA-templated transcription"/>
    <property type="evidence" value="ECO:0007669"/>
    <property type="project" value="InterPro"/>
</dbReference>
<dbReference type="GO" id="GO:0000160">
    <property type="term" value="P:phosphorelay signal transduction system"/>
    <property type="evidence" value="ECO:0007669"/>
    <property type="project" value="InterPro"/>
</dbReference>
<evidence type="ECO:0000256" key="4">
    <source>
        <dbReference type="ARBA" id="ARBA00023163"/>
    </source>
</evidence>
<evidence type="ECO:0000256" key="5">
    <source>
        <dbReference type="PROSITE-ProRule" id="PRU00169"/>
    </source>
</evidence>
<keyword evidence="1 5" id="KW-0597">Phosphoprotein</keyword>
<evidence type="ECO:0000259" key="7">
    <source>
        <dbReference type="PROSITE" id="PS50110"/>
    </source>
</evidence>
<dbReference type="PATRIC" id="fig|1038924.3.peg.1445"/>
<dbReference type="InterPro" id="IPR001789">
    <property type="entry name" value="Sig_transdc_resp-reg_receiver"/>
</dbReference>
<dbReference type="PANTHER" id="PTHR43214">
    <property type="entry name" value="TWO-COMPONENT RESPONSE REGULATOR"/>
    <property type="match status" value="1"/>
</dbReference>
<dbReference type="HOGENOM" id="CLU_000445_90_1_6"/>
<keyword evidence="2" id="KW-0805">Transcription regulation</keyword>
<dbReference type="Pfam" id="PF00072">
    <property type="entry name" value="Response_reg"/>
    <property type="match status" value="1"/>
</dbReference>
<dbReference type="InterPro" id="IPR000792">
    <property type="entry name" value="Tscrpt_reg_LuxR_C"/>
</dbReference>
<dbReference type="SUPFAM" id="SSF46894">
    <property type="entry name" value="C-terminal effector domain of the bipartite response regulators"/>
    <property type="match status" value="1"/>
</dbReference>
<dbReference type="InterPro" id="IPR039420">
    <property type="entry name" value="WalR-like"/>
</dbReference>
<dbReference type="InterPro" id="IPR016032">
    <property type="entry name" value="Sig_transdc_resp-reg_C-effctor"/>
</dbReference>
<proteinExistence type="predicted"/>
<dbReference type="PROSITE" id="PS50043">
    <property type="entry name" value="HTH_LUXR_2"/>
    <property type="match status" value="1"/>
</dbReference>
<feature type="modified residue" description="4-aspartylphosphate" evidence="5">
    <location>
        <position position="75"/>
    </location>
</feature>
<evidence type="ECO:0000313" key="9">
    <source>
        <dbReference type="Proteomes" id="UP000003213"/>
    </source>
</evidence>
<sequence>MHSLYVSSDSVLIPKKWMSEVDMRMALVVDDHPIIRATVKMVLKQENFEGVTECDNGIDAVQLARQIVPDLVVLDISMPGLDGLEVTRRIVDLKLSARILVLTSLEPSLYLKRCINAGAAGFISKIDEIDDLRRAVKVLMSGYTYFPNINISSVRRSDAEMNEVRVIDSLSNRELTILKYLACGRSNKEIGEIMLLSNKTISTYKIRLMERFEVTSIVSLAEVAKRNSIV</sequence>
<evidence type="ECO:0000256" key="1">
    <source>
        <dbReference type="ARBA" id="ARBA00022553"/>
    </source>
</evidence>
<comment type="caution">
    <text evidence="8">The sequence shown here is derived from an EMBL/GenBank/DDBJ whole genome shotgun (WGS) entry which is preliminary data.</text>
</comment>
<feature type="domain" description="Response regulatory" evidence="7">
    <location>
        <begin position="25"/>
        <end position="140"/>
    </location>
</feature>
<dbReference type="SMART" id="SM00421">
    <property type="entry name" value="HTH_LUXR"/>
    <property type="match status" value="1"/>
</dbReference>